<dbReference type="GO" id="GO:0003677">
    <property type="term" value="F:DNA binding"/>
    <property type="evidence" value="ECO:0007669"/>
    <property type="project" value="InterPro"/>
</dbReference>
<dbReference type="GO" id="GO:0004803">
    <property type="term" value="F:transposase activity"/>
    <property type="evidence" value="ECO:0007669"/>
    <property type="project" value="InterPro"/>
</dbReference>
<evidence type="ECO:0000313" key="2">
    <source>
        <dbReference type="EMBL" id="SLN68832.1"/>
    </source>
</evidence>
<dbReference type="Proteomes" id="UP000193307">
    <property type="component" value="Unassembled WGS sequence"/>
</dbReference>
<dbReference type="PANTHER" id="PTHR33055:SF3">
    <property type="entry name" value="PUTATIVE TRANSPOSASE FOR IS117-RELATED"/>
    <property type="match status" value="1"/>
</dbReference>
<evidence type="ECO:0000313" key="3">
    <source>
        <dbReference type="Proteomes" id="UP000193307"/>
    </source>
</evidence>
<dbReference type="GO" id="GO:0006313">
    <property type="term" value="P:DNA transposition"/>
    <property type="evidence" value="ECO:0007669"/>
    <property type="project" value="InterPro"/>
</dbReference>
<dbReference type="InterPro" id="IPR047650">
    <property type="entry name" value="Transpos_IS110"/>
</dbReference>
<dbReference type="Pfam" id="PF02371">
    <property type="entry name" value="Transposase_20"/>
    <property type="match status" value="1"/>
</dbReference>
<accession>A0A1Y5TUU9</accession>
<dbReference type="AlphaFoldDB" id="A0A1Y5TUU9"/>
<reference evidence="2 3" key="1">
    <citation type="submission" date="2017-03" db="EMBL/GenBank/DDBJ databases">
        <authorList>
            <person name="Afonso C.L."/>
            <person name="Miller P.J."/>
            <person name="Scott M.A."/>
            <person name="Spackman E."/>
            <person name="Goraichik I."/>
            <person name="Dimitrov K.M."/>
            <person name="Suarez D.L."/>
            <person name="Swayne D.E."/>
        </authorList>
    </citation>
    <scope>NUCLEOTIDE SEQUENCE [LARGE SCALE GENOMIC DNA]</scope>
    <source>
        <strain evidence="2 3">CECT 7971</strain>
    </source>
</reference>
<dbReference type="EMBL" id="FWFW01000018">
    <property type="protein sequence ID" value="SLN68832.1"/>
    <property type="molecule type" value="Genomic_DNA"/>
</dbReference>
<dbReference type="PANTHER" id="PTHR33055">
    <property type="entry name" value="TRANSPOSASE FOR INSERTION SEQUENCE ELEMENT IS1111A"/>
    <property type="match status" value="1"/>
</dbReference>
<dbReference type="STRING" id="658057.SAMN04488032_11932"/>
<dbReference type="OrthoDB" id="8261795at2"/>
<evidence type="ECO:0000259" key="1">
    <source>
        <dbReference type="Pfam" id="PF02371"/>
    </source>
</evidence>
<dbReference type="InterPro" id="IPR003346">
    <property type="entry name" value="Transposase_20"/>
</dbReference>
<keyword evidence="3" id="KW-1185">Reference proteome</keyword>
<name>A0A1Y5TUU9_9RHOB</name>
<organism evidence="2 3">
    <name type="scientific">Pacificibacter marinus</name>
    <dbReference type="NCBI Taxonomy" id="658057"/>
    <lineage>
        <taxon>Bacteria</taxon>
        <taxon>Pseudomonadati</taxon>
        <taxon>Pseudomonadota</taxon>
        <taxon>Alphaproteobacteria</taxon>
        <taxon>Rhodobacterales</taxon>
        <taxon>Roseobacteraceae</taxon>
        <taxon>Pacificibacter</taxon>
    </lineage>
</organism>
<gene>
    <name evidence="2" type="ORF">PAM7971_03662</name>
</gene>
<feature type="domain" description="Transposase IS116/IS110/IS902 C-terminal" evidence="1">
    <location>
        <begin position="33"/>
        <end position="89"/>
    </location>
</feature>
<proteinExistence type="predicted"/>
<sequence length="139" mass="15962">MNDFREHAGNHLRNSRWYIHWVHVCHTHSAFAPPMEEFTNGREFVARCMLVPRQKSTGGRQILGRTSKIGQRDIRRLHITGAMAVIRWGIRKGLEAWLAKILACKPRMLVATAFANTLARTVWALTTKKEDYRITPLAA</sequence>
<protein>
    <submittedName>
        <fullName evidence="2">Transposase IS116/IS110/IS902 family protein</fullName>
    </submittedName>
</protein>